<accession>A0A7S9J1J9</accession>
<protein>
    <recommendedName>
        <fullName evidence="2">Transposase</fullName>
    </recommendedName>
</protein>
<evidence type="ECO:0008006" key="2">
    <source>
        <dbReference type="Google" id="ProtNLM"/>
    </source>
</evidence>
<organism evidence="1">
    <name type="scientific">Shewanella eurypsychrophilus</name>
    <dbReference type="NCBI Taxonomy" id="2593656"/>
    <lineage>
        <taxon>Bacteria</taxon>
        <taxon>Pseudomonadati</taxon>
        <taxon>Pseudomonadota</taxon>
        <taxon>Gammaproteobacteria</taxon>
        <taxon>Alteromonadales</taxon>
        <taxon>Shewanellaceae</taxon>
        <taxon>Shewanella</taxon>
    </lineage>
</organism>
<reference evidence="1" key="1">
    <citation type="submission" date="2019-10" db="EMBL/GenBank/DDBJ databases">
        <title>Shewanella sp. YLB-07 whole genome sequence.</title>
        <authorList>
            <person name="Yu L."/>
        </authorList>
    </citation>
    <scope>NUCLEOTIDE SEQUENCE [LARGE SCALE GENOMIC DNA]</scope>
    <source>
        <strain evidence="1">YLB-08</strain>
    </source>
</reference>
<sequence length="31" mass="3211">MGTFRTGKDASACVGLTPIQHSTGGKAKAYR</sequence>
<gene>
    <name evidence="1" type="ORF">FM038_020270</name>
</gene>
<dbReference type="EMBL" id="CP045503">
    <property type="protein sequence ID" value="QPG59461.1"/>
    <property type="molecule type" value="Genomic_DNA"/>
</dbReference>
<dbReference type="AlphaFoldDB" id="A0A7S9J1J9"/>
<evidence type="ECO:0000313" key="1">
    <source>
        <dbReference type="EMBL" id="QPG59461.1"/>
    </source>
</evidence>
<name>A0A7S9J1J9_9GAMM</name>
<proteinExistence type="predicted"/>